<feature type="region of interest" description="Disordered" evidence="1">
    <location>
        <begin position="273"/>
        <end position="292"/>
    </location>
</feature>
<proteinExistence type="predicted"/>
<name>A0AAE1B290_9GAST</name>
<organism evidence="2 3">
    <name type="scientific">Elysia crispata</name>
    <name type="common">lettuce slug</name>
    <dbReference type="NCBI Taxonomy" id="231223"/>
    <lineage>
        <taxon>Eukaryota</taxon>
        <taxon>Metazoa</taxon>
        <taxon>Spiralia</taxon>
        <taxon>Lophotrochozoa</taxon>
        <taxon>Mollusca</taxon>
        <taxon>Gastropoda</taxon>
        <taxon>Heterobranchia</taxon>
        <taxon>Euthyneura</taxon>
        <taxon>Panpulmonata</taxon>
        <taxon>Sacoglossa</taxon>
        <taxon>Placobranchoidea</taxon>
        <taxon>Plakobranchidae</taxon>
        <taxon>Elysia</taxon>
    </lineage>
</organism>
<accession>A0AAE1B290</accession>
<evidence type="ECO:0000313" key="2">
    <source>
        <dbReference type="EMBL" id="KAK3798489.1"/>
    </source>
</evidence>
<dbReference type="Proteomes" id="UP001283361">
    <property type="component" value="Unassembled WGS sequence"/>
</dbReference>
<comment type="caution">
    <text evidence="2">The sequence shown here is derived from an EMBL/GenBank/DDBJ whole genome shotgun (WGS) entry which is preliminary data.</text>
</comment>
<feature type="region of interest" description="Disordered" evidence="1">
    <location>
        <begin position="70"/>
        <end position="96"/>
    </location>
</feature>
<reference evidence="2" key="1">
    <citation type="journal article" date="2023" name="G3 (Bethesda)">
        <title>A reference genome for the long-term kleptoplast-retaining sea slug Elysia crispata morphotype clarki.</title>
        <authorList>
            <person name="Eastman K.E."/>
            <person name="Pendleton A.L."/>
            <person name="Shaikh M.A."/>
            <person name="Suttiyut T."/>
            <person name="Ogas R."/>
            <person name="Tomko P."/>
            <person name="Gavelis G."/>
            <person name="Widhalm J.R."/>
            <person name="Wisecaver J.H."/>
        </authorList>
    </citation>
    <scope>NUCLEOTIDE SEQUENCE</scope>
    <source>
        <strain evidence="2">ECLA1</strain>
    </source>
</reference>
<sequence>MVPSGGQRSASLLAIDKAFEAETCANPQDDLPKELEEEEYHKATHTHSMGGATAYRFGKWLSKEDIRPTRRNSTPLLMGGATQPIASGSGKEDIRPHPEKFRPAWRELPRLTGAIQLSAWEFAPNTHPYTVGRVGESICRGERGAGSRLRSSTATSSTLGDMVAATAREVIYSVGVKPCIRFPARDLAVLFVGKCARHGDPNCRYSCATPSEGLRLLCNTLGGSLGPRLLKLQEKADNVHYIKKYRDGKTRAQWFHIFGHSYSPVHQCGAPKECSGGYPRKRSSRSLHRLPSTPRLSVMRSQTCLLRTNPAKYGQWRKKSRSYEWRPEAATPGKSNAGASTHWRQRLRGGCTWQAKRGSGKTEWAVKTFAGRRLVRAHSRKTDLAGYAPRQPSSWPGLPHQAQTIHHYLCIRPTRPIEEWDPVRARPSPRQA</sequence>
<protein>
    <submittedName>
        <fullName evidence="2">Uncharacterized protein</fullName>
    </submittedName>
</protein>
<feature type="compositionally biased region" description="Basic residues" evidence="1">
    <location>
        <begin position="279"/>
        <end position="288"/>
    </location>
</feature>
<dbReference type="AlphaFoldDB" id="A0AAE1B290"/>
<gene>
    <name evidence="2" type="ORF">RRG08_051471</name>
</gene>
<dbReference type="EMBL" id="JAWDGP010000670">
    <property type="protein sequence ID" value="KAK3798489.1"/>
    <property type="molecule type" value="Genomic_DNA"/>
</dbReference>
<keyword evidence="3" id="KW-1185">Reference proteome</keyword>
<evidence type="ECO:0000313" key="3">
    <source>
        <dbReference type="Proteomes" id="UP001283361"/>
    </source>
</evidence>
<evidence type="ECO:0000256" key="1">
    <source>
        <dbReference type="SAM" id="MobiDB-lite"/>
    </source>
</evidence>